<dbReference type="AlphaFoldDB" id="A0A4Q2DXE5"/>
<evidence type="ECO:0000313" key="2">
    <source>
        <dbReference type="EMBL" id="RXW23665.1"/>
    </source>
</evidence>
<evidence type="ECO:0000313" key="3">
    <source>
        <dbReference type="Proteomes" id="UP000290288"/>
    </source>
</evidence>
<reference evidence="2 3" key="1">
    <citation type="submission" date="2019-01" db="EMBL/GenBank/DDBJ databases">
        <title>Draft genome sequence of Psathyrella aberdarensis IHI B618.</title>
        <authorList>
            <person name="Buettner E."/>
            <person name="Kellner H."/>
        </authorList>
    </citation>
    <scope>NUCLEOTIDE SEQUENCE [LARGE SCALE GENOMIC DNA]</scope>
    <source>
        <strain evidence="2 3">IHI B618</strain>
    </source>
</reference>
<name>A0A4Q2DXE5_9AGAR</name>
<dbReference type="EMBL" id="SDEE01000036">
    <property type="protein sequence ID" value="RXW23665.1"/>
    <property type="molecule type" value="Genomic_DNA"/>
</dbReference>
<proteinExistence type="predicted"/>
<sequence>MSAAWATQLNAKKQEQAAHNANKAARNRANRAKSHQVTLVLFDVTGTKWQYSPLQDIFTWPVLQLSAISGLVGCLGVSMASELEVYAGCHSGHPLWSDLNYIMDVKTNQFVYLHPVGVDIDLSLLCNKAMQPTACPTVLTPALFSFINLSNYPAATPELSTKCSVIDLDNDSDTDMSPSKRCCPADNIKIVNVSVLGNADDIWTTGAVFCPLMSKPWPHAMYVWDTAKGFELLSGTSGEWLSQQFPQVFPGHKFSSTTYHHNCKFWDELPLET</sequence>
<dbReference type="Proteomes" id="UP000290288">
    <property type="component" value="Unassembled WGS sequence"/>
</dbReference>
<keyword evidence="3" id="KW-1185">Reference proteome</keyword>
<feature type="region of interest" description="Disordered" evidence="1">
    <location>
        <begin position="1"/>
        <end position="30"/>
    </location>
</feature>
<evidence type="ECO:0000256" key="1">
    <source>
        <dbReference type="SAM" id="MobiDB-lite"/>
    </source>
</evidence>
<comment type="caution">
    <text evidence="2">The sequence shown here is derived from an EMBL/GenBank/DDBJ whole genome shotgun (WGS) entry which is preliminary data.</text>
</comment>
<accession>A0A4Q2DXE5</accession>
<dbReference type="OrthoDB" id="3028573at2759"/>
<gene>
    <name evidence="2" type="ORF">EST38_g2182</name>
</gene>
<protein>
    <submittedName>
        <fullName evidence="2">Uncharacterized protein</fullName>
    </submittedName>
</protein>
<organism evidence="2 3">
    <name type="scientific">Candolleomyces aberdarensis</name>
    <dbReference type="NCBI Taxonomy" id="2316362"/>
    <lineage>
        <taxon>Eukaryota</taxon>
        <taxon>Fungi</taxon>
        <taxon>Dikarya</taxon>
        <taxon>Basidiomycota</taxon>
        <taxon>Agaricomycotina</taxon>
        <taxon>Agaricomycetes</taxon>
        <taxon>Agaricomycetidae</taxon>
        <taxon>Agaricales</taxon>
        <taxon>Agaricineae</taxon>
        <taxon>Psathyrellaceae</taxon>
        <taxon>Candolleomyces</taxon>
    </lineage>
</organism>